<gene>
    <name evidence="1" type="ORF">TWF694_001366</name>
</gene>
<evidence type="ECO:0000313" key="2">
    <source>
        <dbReference type="Proteomes" id="UP001365542"/>
    </source>
</evidence>
<proteinExistence type="predicted"/>
<dbReference type="Gene3D" id="2.80.10.50">
    <property type="match status" value="1"/>
</dbReference>
<name>A0AAV9XS70_9PEZI</name>
<dbReference type="AlphaFoldDB" id="A0AAV9XS70"/>
<evidence type="ECO:0000313" key="1">
    <source>
        <dbReference type="EMBL" id="KAK6544680.1"/>
    </source>
</evidence>
<keyword evidence="2" id="KW-1185">Reference proteome</keyword>
<sequence>MNSYEGPGAYVIISKSNGRPIGRHLVEDRSLNPKYILCLPQNAFEESDYTWQIQPGENGSLKMMTRGGTCVVMNGELKATLIPDMAEDFQCEFKPTSDQSGCNIVSAADGLAWTLPDQEGAEPDELVKMVVEPLNGSQNQVFELKRVEG</sequence>
<organism evidence="1 2">
    <name type="scientific">Orbilia ellipsospora</name>
    <dbReference type="NCBI Taxonomy" id="2528407"/>
    <lineage>
        <taxon>Eukaryota</taxon>
        <taxon>Fungi</taxon>
        <taxon>Dikarya</taxon>
        <taxon>Ascomycota</taxon>
        <taxon>Pezizomycotina</taxon>
        <taxon>Orbiliomycetes</taxon>
        <taxon>Orbiliales</taxon>
        <taxon>Orbiliaceae</taxon>
        <taxon>Orbilia</taxon>
    </lineage>
</organism>
<dbReference type="InterPro" id="IPR031755">
    <property type="entry name" value="Inhibitor_I66"/>
</dbReference>
<protein>
    <submittedName>
        <fullName evidence="1">Uncharacterized protein</fullName>
    </submittedName>
</protein>
<dbReference type="Pfam" id="PF16850">
    <property type="entry name" value="Inhibitor_I66"/>
    <property type="match status" value="1"/>
</dbReference>
<dbReference type="GO" id="GO:0004867">
    <property type="term" value="F:serine-type endopeptidase inhibitor activity"/>
    <property type="evidence" value="ECO:0007669"/>
    <property type="project" value="InterPro"/>
</dbReference>
<dbReference type="EMBL" id="JAVHJO010000001">
    <property type="protein sequence ID" value="KAK6544680.1"/>
    <property type="molecule type" value="Genomic_DNA"/>
</dbReference>
<comment type="caution">
    <text evidence="1">The sequence shown here is derived from an EMBL/GenBank/DDBJ whole genome shotgun (WGS) entry which is preliminary data.</text>
</comment>
<reference evidence="1 2" key="1">
    <citation type="submission" date="2019-10" db="EMBL/GenBank/DDBJ databases">
        <authorList>
            <person name="Palmer J.M."/>
        </authorList>
    </citation>
    <scope>NUCLEOTIDE SEQUENCE [LARGE SCALE GENOMIC DNA]</scope>
    <source>
        <strain evidence="1 2">TWF694</strain>
    </source>
</reference>
<dbReference type="Proteomes" id="UP001365542">
    <property type="component" value="Unassembled WGS sequence"/>
</dbReference>
<accession>A0AAV9XS70</accession>